<evidence type="ECO:0000256" key="3">
    <source>
        <dbReference type="ARBA" id="ARBA00022475"/>
    </source>
</evidence>
<organism evidence="9 10">
    <name type="scientific">Ottowia testudinis</name>
    <dbReference type="NCBI Taxonomy" id="2816950"/>
    <lineage>
        <taxon>Bacteria</taxon>
        <taxon>Pseudomonadati</taxon>
        <taxon>Pseudomonadota</taxon>
        <taxon>Betaproteobacteria</taxon>
        <taxon>Burkholderiales</taxon>
        <taxon>Comamonadaceae</taxon>
        <taxon>Ottowia</taxon>
    </lineage>
</organism>
<feature type="transmembrane region" description="Helical" evidence="7">
    <location>
        <begin position="242"/>
        <end position="262"/>
    </location>
</feature>
<feature type="transmembrane region" description="Helical" evidence="7">
    <location>
        <begin position="163"/>
        <end position="181"/>
    </location>
</feature>
<dbReference type="PANTHER" id="PTHR23517">
    <property type="entry name" value="RESISTANCE PROTEIN MDTM, PUTATIVE-RELATED-RELATED"/>
    <property type="match status" value="1"/>
</dbReference>
<feature type="transmembrane region" description="Helical" evidence="7">
    <location>
        <begin position="334"/>
        <end position="356"/>
    </location>
</feature>
<feature type="transmembrane region" description="Helical" evidence="7">
    <location>
        <begin position="133"/>
        <end position="151"/>
    </location>
</feature>
<feature type="transmembrane region" description="Helical" evidence="7">
    <location>
        <begin position="211"/>
        <end position="236"/>
    </location>
</feature>
<evidence type="ECO:0000313" key="10">
    <source>
        <dbReference type="Proteomes" id="UP000663903"/>
    </source>
</evidence>
<evidence type="ECO:0000256" key="6">
    <source>
        <dbReference type="ARBA" id="ARBA00023136"/>
    </source>
</evidence>
<name>A0A975CK41_9BURK</name>
<dbReference type="Proteomes" id="UP000663903">
    <property type="component" value="Chromosome"/>
</dbReference>
<evidence type="ECO:0000256" key="5">
    <source>
        <dbReference type="ARBA" id="ARBA00022989"/>
    </source>
</evidence>
<feature type="transmembrane region" description="Helical" evidence="7">
    <location>
        <begin position="12"/>
        <end position="32"/>
    </location>
</feature>
<dbReference type="PANTHER" id="PTHR23517:SF2">
    <property type="entry name" value="MULTIDRUG RESISTANCE PROTEIN MDTH"/>
    <property type="match status" value="1"/>
</dbReference>
<feature type="transmembrane region" description="Helical" evidence="7">
    <location>
        <begin position="101"/>
        <end position="121"/>
    </location>
</feature>
<dbReference type="KEGG" id="otd:J1M35_01660"/>
<feature type="transmembrane region" description="Helical" evidence="7">
    <location>
        <begin position="362"/>
        <end position="381"/>
    </location>
</feature>
<dbReference type="PROSITE" id="PS50850">
    <property type="entry name" value="MFS"/>
    <property type="match status" value="1"/>
</dbReference>
<evidence type="ECO:0000256" key="1">
    <source>
        <dbReference type="ARBA" id="ARBA00004651"/>
    </source>
</evidence>
<accession>A0A975CK41</accession>
<feature type="transmembrane region" description="Helical" evidence="7">
    <location>
        <begin position="44"/>
        <end position="64"/>
    </location>
</feature>
<dbReference type="EMBL" id="CP071796">
    <property type="protein sequence ID" value="QTD45659.1"/>
    <property type="molecule type" value="Genomic_DNA"/>
</dbReference>
<reference evidence="9" key="1">
    <citation type="submission" date="2021-03" db="EMBL/GenBank/DDBJ databases">
        <title>Ottowia sp. 27C isolated from the cloaca of a Giant Asian pond turtle (Heosemys grandis).</title>
        <authorList>
            <person name="Spergser J."/>
            <person name="Busse H.-J."/>
        </authorList>
    </citation>
    <scope>NUCLEOTIDE SEQUENCE</scope>
    <source>
        <strain evidence="9">27C</strain>
    </source>
</reference>
<dbReference type="PROSITE" id="PS00216">
    <property type="entry name" value="SUGAR_TRANSPORT_1"/>
    <property type="match status" value="1"/>
</dbReference>
<comment type="subcellular location">
    <subcellularLocation>
        <location evidence="1">Cell membrane</location>
        <topology evidence="1">Multi-pass membrane protein</topology>
    </subcellularLocation>
</comment>
<dbReference type="GO" id="GO:0022857">
    <property type="term" value="F:transmembrane transporter activity"/>
    <property type="evidence" value="ECO:0007669"/>
    <property type="project" value="InterPro"/>
</dbReference>
<keyword evidence="10" id="KW-1185">Reference proteome</keyword>
<dbReference type="CDD" id="cd17472">
    <property type="entry name" value="MFS_YajR_like"/>
    <property type="match status" value="1"/>
</dbReference>
<evidence type="ECO:0000256" key="2">
    <source>
        <dbReference type="ARBA" id="ARBA00022448"/>
    </source>
</evidence>
<dbReference type="SUPFAM" id="SSF103473">
    <property type="entry name" value="MFS general substrate transporter"/>
    <property type="match status" value="1"/>
</dbReference>
<keyword evidence="4 7" id="KW-0812">Transmembrane</keyword>
<keyword evidence="5 7" id="KW-1133">Transmembrane helix</keyword>
<dbReference type="InterPro" id="IPR011701">
    <property type="entry name" value="MFS"/>
</dbReference>
<evidence type="ECO:0000313" key="9">
    <source>
        <dbReference type="EMBL" id="QTD45659.1"/>
    </source>
</evidence>
<proteinExistence type="predicted"/>
<dbReference type="GO" id="GO:0005886">
    <property type="term" value="C:plasma membrane"/>
    <property type="evidence" value="ECO:0007669"/>
    <property type="project" value="UniProtKB-SubCell"/>
</dbReference>
<sequence length="394" mass="40968">MTPAERRASLSLAGIFALRMLGLFLVLPVFALEAARLPGGNDPALVGLAMGIYGLTQAVMQVPLGLASDRVGRKKIIVIGLIVFALGSVVAALAGSVQMLVVGRAIQGAGAVSAAVTALLADLTRDEVRTKGMALVGISIAAMFALSLVAAPPLAGAVGLGGLFWITAALAVAGIAVVLWWTPAEPVQHADAPRGRLADVWLHPHLWRLDLGVFVLHTVQMAMWVVVPGLLVQAGLQKAQHWHVYLPAVLASFVMLGGLFAAERRGQLRAVLRFGIALLFVVQVALWLLAPRAPGLWTLGALMFFFFIAFNILEATQPSLISRLAPAHARGAALGVYNTLQSLGLFAGGALGGWLVKAGGPQAVLVATSALALLWLLLGWAQAVPARPAAAPAS</sequence>
<evidence type="ECO:0000259" key="8">
    <source>
        <dbReference type="PROSITE" id="PS50850"/>
    </source>
</evidence>
<feature type="transmembrane region" description="Helical" evidence="7">
    <location>
        <begin position="296"/>
        <end position="313"/>
    </location>
</feature>
<keyword evidence="3" id="KW-1003">Cell membrane</keyword>
<keyword evidence="6 7" id="KW-0472">Membrane</keyword>
<feature type="transmembrane region" description="Helical" evidence="7">
    <location>
        <begin position="271"/>
        <end position="290"/>
    </location>
</feature>
<protein>
    <submittedName>
        <fullName evidence="9">MFS transporter</fullName>
    </submittedName>
</protein>
<dbReference type="InterPro" id="IPR050171">
    <property type="entry name" value="MFS_Transporters"/>
</dbReference>
<dbReference type="Pfam" id="PF07690">
    <property type="entry name" value="MFS_1"/>
    <property type="match status" value="1"/>
</dbReference>
<dbReference type="AlphaFoldDB" id="A0A975CK41"/>
<keyword evidence="2" id="KW-0813">Transport</keyword>
<evidence type="ECO:0000256" key="4">
    <source>
        <dbReference type="ARBA" id="ARBA00022692"/>
    </source>
</evidence>
<evidence type="ECO:0000256" key="7">
    <source>
        <dbReference type="SAM" id="Phobius"/>
    </source>
</evidence>
<dbReference type="RefSeq" id="WP_208009407.1">
    <property type="nucleotide sequence ID" value="NZ_CP071796.1"/>
</dbReference>
<dbReference type="InterPro" id="IPR020846">
    <property type="entry name" value="MFS_dom"/>
</dbReference>
<feature type="domain" description="Major facilitator superfamily (MFS) profile" evidence="8">
    <location>
        <begin position="8"/>
        <end position="387"/>
    </location>
</feature>
<gene>
    <name evidence="9" type="ORF">J1M35_01660</name>
</gene>
<dbReference type="InterPro" id="IPR005829">
    <property type="entry name" value="Sugar_transporter_CS"/>
</dbReference>
<dbReference type="InterPro" id="IPR036259">
    <property type="entry name" value="MFS_trans_sf"/>
</dbReference>
<feature type="transmembrane region" description="Helical" evidence="7">
    <location>
        <begin position="76"/>
        <end position="95"/>
    </location>
</feature>
<dbReference type="Gene3D" id="1.20.1250.20">
    <property type="entry name" value="MFS general substrate transporter like domains"/>
    <property type="match status" value="1"/>
</dbReference>